<evidence type="ECO:0000313" key="1">
    <source>
        <dbReference type="EMBL" id="TFC16871.1"/>
    </source>
</evidence>
<comment type="caution">
    <text evidence="1">The sequence shown here is derived from an EMBL/GenBank/DDBJ whole genome shotgun (WGS) entry which is preliminary data.</text>
</comment>
<dbReference type="SUPFAM" id="SSF53474">
    <property type="entry name" value="alpha/beta-Hydrolases"/>
    <property type="match status" value="1"/>
</dbReference>
<keyword evidence="2" id="KW-1185">Reference proteome</keyword>
<proteinExistence type="predicted"/>
<gene>
    <name evidence="1" type="ORF">E3O46_17165</name>
</gene>
<evidence type="ECO:0000313" key="2">
    <source>
        <dbReference type="Proteomes" id="UP000297604"/>
    </source>
</evidence>
<protein>
    <submittedName>
        <fullName evidence="1">Uncharacterized protein</fullName>
    </submittedName>
</protein>
<organism evidence="1 2">
    <name type="scientific">Cryobacterium glucosi</name>
    <dbReference type="NCBI Taxonomy" id="1259175"/>
    <lineage>
        <taxon>Bacteria</taxon>
        <taxon>Bacillati</taxon>
        <taxon>Actinomycetota</taxon>
        <taxon>Actinomycetes</taxon>
        <taxon>Micrococcales</taxon>
        <taxon>Microbacteriaceae</taxon>
        <taxon>Cryobacterium</taxon>
    </lineage>
</organism>
<accession>A0ABY2IIH3</accession>
<reference evidence="1 2" key="1">
    <citation type="submission" date="2019-03" db="EMBL/GenBank/DDBJ databases">
        <title>Genomics of glacier-inhabiting Cryobacterium strains.</title>
        <authorList>
            <person name="Liu Q."/>
            <person name="Xin Y.-H."/>
        </authorList>
    </citation>
    <scope>NUCLEOTIDE SEQUENCE [LARGE SCALE GENOMIC DNA]</scope>
    <source>
        <strain evidence="1 2">MDB1-5</strain>
    </source>
</reference>
<dbReference type="EMBL" id="SOFS01000044">
    <property type="protein sequence ID" value="TFC16871.1"/>
    <property type="molecule type" value="Genomic_DNA"/>
</dbReference>
<dbReference type="RefSeq" id="WP_134562166.1">
    <property type="nucleotide sequence ID" value="NZ_SOFS01000044.1"/>
</dbReference>
<dbReference type="Gene3D" id="3.40.50.1820">
    <property type="entry name" value="alpha/beta hydrolase"/>
    <property type="match status" value="1"/>
</dbReference>
<dbReference type="Proteomes" id="UP000297604">
    <property type="component" value="Unassembled WGS sequence"/>
</dbReference>
<dbReference type="InterPro" id="IPR029058">
    <property type="entry name" value="AB_hydrolase_fold"/>
</dbReference>
<sequence>MNYASSCGIELQVNQDGSVSVAADTSVGTYDGADDTLVGIVNNSTVPVAAVTVTGPGSGLAGFDSDGLCAYAGCSYGPTGYEGPGTSLVTSPTLPDSAEADFTPALQPGATAYFSLEGPLQYAQLTARKGPLKGNTAQHTLIYVHGINEESTGKKTTDFKSIFDRVTNTKYVGFVYYEDLAPADPARGIPDCREGLPTDVLTKAASAQGMPISISDATGNPNCDGSSDIGINTIKLDEQIQQEYHDSGNQPVILVGYSMGGSIIRGMLAYSQTVNDRVADTMIDSVSFIHGVQQGSYLANIGQVTACSFCGFFPVPPLSSGIVGISDLIHLPLNRPASQELQDGSAWFRWVNSHSSHLPPLPFFNTYGDLRIVVPICPVFGLYGCFNYGDNTSLGDDVVLRGTDEPTDTSAEGGQKFLNGPRGAQNWEFVQLHRYTWDPVFPPSEAIALGQAMFNAPEQHLNVRFAMGQTLVKDCQTNASISADDELVLLLNGRANGTPYNCKP</sequence>
<name>A0ABY2IIH3_9MICO</name>